<dbReference type="InterPro" id="IPR023779">
    <property type="entry name" value="Chromodomain_CS"/>
</dbReference>
<reference evidence="4 5" key="1">
    <citation type="submission" date="2021-04" db="EMBL/GenBank/DDBJ databases">
        <authorList>
            <person name="Bliznina A."/>
        </authorList>
    </citation>
    <scope>NUCLEOTIDE SEQUENCE [LARGE SCALE GENOMIC DNA]</scope>
</reference>
<evidence type="ECO:0000259" key="3">
    <source>
        <dbReference type="PROSITE" id="PS50013"/>
    </source>
</evidence>
<dbReference type="Pfam" id="PF00385">
    <property type="entry name" value="Chromo"/>
    <property type="match status" value="1"/>
</dbReference>
<dbReference type="EMBL" id="OU015569">
    <property type="protein sequence ID" value="CAG5096357.1"/>
    <property type="molecule type" value="Genomic_DNA"/>
</dbReference>
<dbReference type="InterPro" id="IPR017984">
    <property type="entry name" value="Chromo_dom_subgr"/>
</dbReference>
<evidence type="ECO:0000256" key="2">
    <source>
        <dbReference type="ARBA" id="ARBA00023242"/>
    </source>
</evidence>
<name>A0ABN7SGJ4_OIKDI</name>
<feature type="domain" description="Chromo" evidence="3">
    <location>
        <begin position="117"/>
        <end position="187"/>
    </location>
</feature>
<dbReference type="InterPro" id="IPR016197">
    <property type="entry name" value="Chromo-like_dom_sf"/>
</dbReference>
<keyword evidence="5" id="KW-1185">Reference proteome</keyword>
<gene>
    <name evidence="4" type="ORF">OKIOD_LOCUS6138</name>
</gene>
<dbReference type="CDD" id="cd00024">
    <property type="entry name" value="CD_CSD"/>
    <property type="match status" value="1"/>
</dbReference>
<dbReference type="InterPro" id="IPR023780">
    <property type="entry name" value="Chromo_domain"/>
</dbReference>
<sequence length="202" mass="23519">MSKPQSKTEPKEEFKEDEFEVEKILNQRTYQGQLQYLIRWRGYDAEDDTWEPVENLDCPGIIKAWEDSKKSEEAMLAKARKERESDPKWQNRKKRGAEGKLTDMVDLTKKKGFERGLVPERIIGAATINEKGENGKKASTDAELVFLIKWENSETADIVSAKEAKAKCPHLVFQFYEERILWENRKNKVVLEEEKQEAGTSY</sequence>
<dbReference type="Pfam" id="PF01393">
    <property type="entry name" value="Chromo_shadow"/>
    <property type="match status" value="1"/>
</dbReference>
<dbReference type="CDD" id="cd00034">
    <property type="entry name" value="CSD"/>
    <property type="match status" value="1"/>
</dbReference>
<dbReference type="SUPFAM" id="SSF54160">
    <property type="entry name" value="Chromo domain-like"/>
    <property type="match status" value="2"/>
</dbReference>
<dbReference type="InterPro" id="IPR000953">
    <property type="entry name" value="Chromo/chromo_shadow_dom"/>
</dbReference>
<dbReference type="InterPro" id="IPR008251">
    <property type="entry name" value="Chromo_shadow_dom"/>
</dbReference>
<evidence type="ECO:0000313" key="4">
    <source>
        <dbReference type="EMBL" id="CAG5096357.1"/>
    </source>
</evidence>
<dbReference type="PANTHER" id="PTHR22812">
    <property type="entry name" value="CHROMOBOX PROTEIN"/>
    <property type="match status" value="1"/>
</dbReference>
<feature type="domain" description="Chromo" evidence="3">
    <location>
        <begin position="19"/>
        <end position="77"/>
    </location>
</feature>
<dbReference type="Gene3D" id="2.40.50.40">
    <property type="match status" value="2"/>
</dbReference>
<dbReference type="PROSITE" id="PS00598">
    <property type="entry name" value="CHROMO_1"/>
    <property type="match status" value="1"/>
</dbReference>
<organism evidence="4 5">
    <name type="scientific">Oikopleura dioica</name>
    <name type="common">Tunicate</name>
    <dbReference type="NCBI Taxonomy" id="34765"/>
    <lineage>
        <taxon>Eukaryota</taxon>
        <taxon>Metazoa</taxon>
        <taxon>Chordata</taxon>
        <taxon>Tunicata</taxon>
        <taxon>Appendicularia</taxon>
        <taxon>Copelata</taxon>
        <taxon>Oikopleuridae</taxon>
        <taxon>Oikopleura</taxon>
    </lineage>
</organism>
<dbReference type="SMART" id="SM00300">
    <property type="entry name" value="ChSh"/>
    <property type="match status" value="1"/>
</dbReference>
<dbReference type="PROSITE" id="PS50013">
    <property type="entry name" value="CHROMO_2"/>
    <property type="match status" value="2"/>
</dbReference>
<proteinExistence type="predicted"/>
<accession>A0ABN7SGJ4</accession>
<dbReference type="SMART" id="SM00298">
    <property type="entry name" value="CHROMO"/>
    <property type="match status" value="1"/>
</dbReference>
<evidence type="ECO:0000256" key="1">
    <source>
        <dbReference type="ARBA" id="ARBA00004123"/>
    </source>
</evidence>
<comment type="subcellular location">
    <subcellularLocation>
        <location evidence="1">Nucleus</location>
    </subcellularLocation>
</comment>
<dbReference type="InterPro" id="IPR051219">
    <property type="entry name" value="Heterochromatin_chromo-domain"/>
</dbReference>
<evidence type="ECO:0000313" key="5">
    <source>
        <dbReference type="Proteomes" id="UP001158576"/>
    </source>
</evidence>
<keyword evidence="2" id="KW-0539">Nucleus</keyword>
<dbReference type="Proteomes" id="UP001158576">
    <property type="component" value="Chromosome XSR"/>
</dbReference>
<protein>
    <submittedName>
        <fullName evidence="4">Oidioi.mRNA.OKI2018_I69.XSR.g14580.t1.cds</fullName>
    </submittedName>
</protein>
<dbReference type="PRINTS" id="PR00504">
    <property type="entry name" value="CHROMODOMAIN"/>
</dbReference>